<gene>
    <name evidence="2" type="ORF">DBRI00130_LOCUS9218</name>
</gene>
<feature type="compositionally biased region" description="Low complexity" evidence="1">
    <location>
        <begin position="115"/>
        <end position="137"/>
    </location>
</feature>
<feature type="region of interest" description="Disordered" evidence="1">
    <location>
        <begin position="384"/>
        <end position="405"/>
    </location>
</feature>
<feature type="region of interest" description="Disordered" evidence="1">
    <location>
        <begin position="627"/>
        <end position="661"/>
    </location>
</feature>
<feature type="region of interest" description="Disordered" evidence="1">
    <location>
        <begin position="31"/>
        <end position="62"/>
    </location>
</feature>
<organism evidence="2">
    <name type="scientific">Ditylum brightwellii</name>
    <dbReference type="NCBI Taxonomy" id="49249"/>
    <lineage>
        <taxon>Eukaryota</taxon>
        <taxon>Sar</taxon>
        <taxon>Stramenopiles</taxon>
        <taxon>Ochrophyta</taxon>
        <taxon>Bacillariophyta</taxon>
        <taxon>Mediophyceae</taxon>
        <taxon>Lithodesmiophycidae</taxon>
        <taxon>Lithodesmiales</taxon>
        <taxon>Lithodesmiaceae</taxon>
        <taxon>Ditylum</taxon>
    </lineage>
</organism>
<feature type="region of interest" description="Disordered" evidence="1">
    <location>
        <begin position="201"/>
        <end position="258"/>
    </location>
</feature>
<dbReference type="AlphaFoldDB" id="A0A6S8Y005"/>
<feature type="compositionally biased region" description="Polar residues" evidence="1">
    <location>
        <begin position="42"/>
        <end position="62"/>
    </location>
</feature>
<accession>A0A6S8Y005</accession>
<feature type="compositionally biased region" description="Polar residues" evidence="1">
    <location>
        <begin position="236"/>
        <end position="247"/>
    </location>
</feature>
<evidence type="ECO:0000256" key="1">
    <source>
        <dbReference type="SAM" id="MobiDB-lite"/>
    </source>
</evidence>
<feature type="compositionally biased region" description="Polar residues" evidence="1">
    <location>
        <begin position="635"/>
        <end position="652"/>
    </location>
</feature>
<feature type="compositionally biased region" description="Basic and acidic residues" evidence="1">
    <location>
        <begin position="877"/>
        <end position="886"/>
    </location>
</feature>
<feature type="compositionally biased region" description="Basic and acidic residues" evidence="1">
    <location>
        <begin position="164"/>
        <end position="174"/>
    </location>
</feature>
<sequence>MSHKYATHHDLNRFVPSSSSEYTTYPRQEPLARGFSFDHPTTRSGFQDSIPSQSVQQNGGSSLFPSLAAQSFDTATATATSLSNGSRRRLFETSDYSHRCVGSNSSNSIFRRLASTESSHPNLESSSSDSRHMQSMMKPHCASYDSPTASPVPPQCNRRSRHSNFLEKKQEEPRTTGQDTEETVPDFQVPVRNLTDAFEQMAAPTEETNTPVPKQLSGLDEKEDSPTGVADLVDPSSPTTTPKQLSPHSPPYRWDGSDSHHKMDMPIFRLYPALQRDLTQPTVNRVSFYGVIHDINKEATGMAANDPKEEKEEKIPKEEECCALVMAVNGPPLMKHEEEKSDKGGNSMVNSAIIDEERWILAAIASRTPDEIRMRKRVGSSLAEAMGEQEPAGEGTQQSRLSSNPLSELASSRTQLWKPSRSWWEAKSGKNPWIEPLSHNKRWRFLWPLIHYHKFLARCIKKLKRNGVDVKTSVSPVPVFLREEVCAVSDHLAELSKFSSEEWMDALVHFHGWTEPGAEAQEKLRELVSRQKLRSLVEPADVQSPLLRDQIDEQFLRAMASQRDQMANGARQQGGKGGGKALFPQVGLMQEMPRQQQARGHFRPPYPPTDYGRMGAPYGAHYHPQYPPLPPQGGTRNRNNQKMGKNGSMQGKRNTRNHFDRYANGGRGYGWNRPPAYGGGGKPYGMYPHHYGHAPHSMYGDGHHGHYYPPNMHHPHQQQRPMDNGGHYDYYHGQSNGYAPPHGQHPEYPAAGWSHPLEDVNDPNLPPPYGTSHQQMPIYPPTPGTPVGPNAIAVPSSPQVLALNQQQLPPTPNVQSEVSGSQNDTSEVAHTPFKYHPQQQAAISPYWGHLDQATLAMTGLMTPLGKEAPVTPHRSAARHEQDRPSEGNRVSAFDNNGVKGNGHNAQPLLIPSAQYYCDHQVRTFCRNQNTSILSIIIGQRRSFFLPLISCKSIFFVLNIR</sequence>
<protein>
    <submittedName>
        <fullName evidence="2">Uncharacterized protein</fullName>
    </submittedName>
</protein>
<dbReference type="EMBL" id="HBNS01011400">
    <property type="protein sequence ID" value="CAE4596379.1"/>
    <property type="molecule type" value="Transcribed_RNA"/>
</dbReference>
<proteinExistence type="predicted"/>
<feature type="region of interest" description="Disordered" evidence="1">
    <location>
        <begin position="866"/>
        <end position="894"/>
    </location>
</feature>
<name>A0A6S8Y005_9STRA</name>
<evidence type="ECO:0000313" key="2">
    <source>
        <dbReference type="EMBL" id="CAE4596379.1"/>
    </source>
</evidence>
<feature type="compositionally biased region" description="Polar residues" evidence="1">
    <location>
        <begin position="395"/>
        <end position="405"/>
    </location>
</feature>
<feature type="region of interest" description="Disordered" evidence="1">
    <location>
        <begin position="114"/>
        <end position="188"/>
    </location>
</feature>
<reference evidence="2" key="1">
    <citation type="submission" date="2021-01" db="EMBL/GenBank/DDBJ databases">
        <authorList>
            <person name="Corre E."/>
            <person name="Pelletier E."/>
            <person name="Niang G."/>
            <person name="Scheremetjew M."/>
            <person name="Finn R."/>
            <person name="Kale V."/>
            <person name="Holt S."/>
            <person name="Cochrane G."/>
            <person name="Meng A."/>
            <person name="Brown T."/>
            <person name="Cohen L."/>
        </authorList>
    </citation>
    <scope>NUCLEOTIDE SEQUENCE</scope>
    <source>
        <strain evidence="2">GSO104</strain>
    </source>
</reference>